<dbReference type="GeneID" id="9590463"/>
<dbReference type="VEuPathDB" id="FungiDB:SCHCODRAFT_02671118"/>
<dbReference type="GO" id="GO:0005524">
    <property type="term" value="F:ATP binding"/>
    <property type="evidence" value="ECO:0007669"/>
    <property type="project" value="UniProtKB-UniRule"/>
</dbReference>
<dbReference type="RefSeq" id="XP_003028664.1">
    <property type="nucleotide sequence ID" value="XM_003028618.1"/>
</dbReference>
<dbReference type="EMBL" id="GL377310">
    <property type="protein sequence ID" value="EFI93761.1"/>
    <property type="molecule type" value="Genomic_DNA"/>
</dbReference>
<keyword evidence="1" id="KW-0436">Ligase</keyword>
<dbReference type="Proteomes" id="UP000007431">
    <property type="component" value="Unassembled WGS sequence"/>
</dbReference>
<accession>D8QDY0</accession>
<dbReference type="Pfam" id="PF08302">
    <property type="entry name" value="tRNA_lig_CPD"/>
    <property type="match status" value="1"/>
</dbReference>
<dbReference type="PIRSF" id="PIRSF019634">
    <property type="entry name" value="tRNA_lig_yeast"/>
    <property type="match status" value="1"/>
</dbReference>
<dbReference type="EC" id="6.5.1.3" evidence="1"/>
<dbReference type="GO" id="GO:0006388">
    <property type="term" value="P:tRNA splicing, via endonucleolytic cleavage and ligation"/>
    <property type="evidence" value="ECO:0007669"/>
    <property type="project" value="UniProtKB-UniRule"/>
</dbReference>
<dbReference type="eggNOG" id="ENOG502QQB9">
    <property type="taxonomic scope" value="Eukaryota"/>
</dbReference>
<sequence>MTRQYSKEDSDLIEELEKLAKKNRKLVKSTVHPCPADPNIKVRSWKMDEFKYYKIPSPFPTLARGLFTMDMPPESGVKHRIVARGYDKFFNIGEVPWTTWQSLEAHTAAPYTLSLKSNGCIIFIAALTEDKLLVTSKHAVGPIREKKEGEEEEKTRTHAEVGEQWLRKYLSKKNRTEAELAKVLWDNNWTAVAELCDDSFEEHVLRIPPELTGLHLHGINVATKHFKTLSQSEVDKFAEEWGFIRTLSTTVNTIPEVRAFTDEVSKTGVWQGQPVEGFVVRTHVTEPPTKGKADPSVSPYEPGSSFFFKVKFDEPYMMYRDWREVTKGLLTAHKKGEMSAKNVYKSKMRRAETRVYVSWVIPEIKRNPEAFAQYMNNRGIIATRDMFLEWLKTPEGQEALAREKAERPAEALPEAKGELSAGKKAFGKTVIVPVAIPGCGKTAVAVALTHIFGFGHTQSDDAPGKKGAVTFIKNVKKLLETHDVVIADKCVFYLCSFLTLQLTFTRNNHLKQHRQALRDATKDMTPPVRLLALNWALDKPNATIHRICGDRIMARGENHQTLRADKAKSHEDVLWMFINNTEELSDTEVDAVVDMDMADLLEDAVKRAVEGVVRVLGLEMPGEEKIREGVQAALGYKPILKKTEGEQKAADKGKKEAGGKGKGKQEKEENQEKATEKPKSTKPPRYFGLLAEIDLKKTLEAAFDAQPEHAGFWRELTKASRVTGRPHVTIVHSKNLPAEGELWARCRALHELDVPPLFRFKVTHVVWDGRVMALPVEDLTLDEETGQGQEGAEFVAKLNHETRERLHVTVGTRSANVNPVEAKFMVEKWRKGERKEVSSIELKEPLVVKGRIKGLMQ</sequence>
<evidence type="ECO:0000313" key="7">
    <source>
        <dbReference type="EMBL" id="EFI93761.1"/>
    </source>
</evidence>
<comment type="catalytic activity">
    <reaction evidence="1">
        <text>ATP + (ribonucleotide)n-3'-hydroxyl + 5'-phospho-(ribonucleotide)m = (ribonucleotide)n+m + AMP + diphosphate.</text>
        <dbReference type="EC" id="6.5.1.3"/>
    </reaction>
</comment>
<evidence type="ECO:0000313" key="8">
    <source>
        <dbReference type="Proteomes" id="UP000007431"/>
    </source>
</evidence>
<reference evidence="7 8" key="1">
    <citation type="journal article" date="2010" name="Nat. Biotechnol.">
        <title>Genome sequence of the model mushroom Schizophyllum commune.</title>
        <authorList>
            <person name="Ohm R.A."/>
            <person name="de Jong J.F."/>
            <person name="Lugones L.G."/>
            <person name="Aerts A."/>
            <person name="Kothe E."/>
            <person name="Stajich J.E."/>
            <person name="de Vries R.P."/>
            <person name="Record E."/>
            <person name="Levasseur A."/>
            <person name="Baker S.E."/>
            <person name="Bartholomew K.A."/>
            <person name="Coutinho P.M."/>
            <person name="Erdmann S."/>
            <person name="Fowler T.J."/>
            <person name="Gathman A.C."/>
            <person name="Lombard V."/>
            <person name="Henrissat B."/>
            <person name="Knabe N."/>
            <person name="Kuees U."/>
            <person name="Lilly W.W."/>
            <person name="Lindquist E."/>
            <person name="Lucas S."/>
            <person name="Magnuson J.K."/>
            <person name="Piumi F."/>
            <person name="Raudaskoski M."/>
            <person name="Salamov A."/>
            <person name="Schmutz J."/>
            <person name="Schwarze F.W.M.R."/>
            <person name="vanKuyk P.A."/>
            <person name="Horton J.S."/>
            <person name="Grigoriev I.V."/>
            <person name="Woesten H.A.B."/>
        </authorList>
    </citation>
    <scope>NUCLEOTIDE SEQUENCE [LARGE SCALE GENOMIC DNA]</scope>
    <source>
        <strain evidence="8">H4-8 / FGSC 9210</strain>
    </source>
</reference>
<dbReference type="FunCoup" id="D8QDY0">
    <property type="interactions" value="198"/>
</dbReference>
<feature type="active site" description="N6-AMP-lysine intermediate" evidence="2">
    <location>
        <position position="116"/>
    </location>
</feature>
<dbReference type="Gene3D" id="3.40.50.300">
    <property type="entry name" value="P-loop containing nucleotide triphosphate hydrolases"/>
    <property type="match status" value="1"/>
</dbReference>
<dbReference type="InParanoid" id="D8QDY0"/>
<dbReference type="AlphaFoldDB" id="D8QDY0"/>
<dbReference type="InterPro" id="IPR019039">
    <property type="entry name" value="T4-Rnl1-like_N"/>
</dbReference>
<evidence type="ECO:0000256" key="2">
    <source>
        <dbReference type="PIRSR" id="PIRSR019634-50"/>
    </source>
</evidence>
<comment type="similarity">
    <text evidence="1">Belongs to the TRL1 family.</text>
</comment>
<feature type="domain" description="tRNA ligase kinase" evidence="5">
    <location>
        <begin position="430"/>
        <end position="596"/>
    </location>
</feature>
<protein>
    <recommendedName>
        <fullName evidence="1">tRNA ligase</fullName>
        <ecNumber evidence="1">6.5.1.3</ecNumber>
    </recommendedName>
</protein>
<dbReference type="InterPro" id="IPR027417">
    <property type="entry name" value="P-loop_NTPase"/>
</dbReference>
<dbReference type="Pfam" id="PF08303">
    <property type="entry name" value="tRNA_lig_kinase"/>
    <property type="match status" value="1"/>
</dbReference>
<feature type="region of interest" description="Disordered" evidence="3">
    <location>
        <begin position="644"/>
        <end position="683"/>
    </location>
</feature>
<dbReference type="InterPro" id="IPR015966">
    <property type="entry name" value="tRNA_lig_kin_fungi"/>
</dbReference>
<dbReference type="GO" id="GO:0005634">
    <property type="term" value="C:nucleus"/>
    <property type="evidence" value="ECO:0007669"/>
    <property type="project" value="TreeGrafter"/>
</dbReference>
<proteinExistence type="inferred from homology"/>
<evidence type="ECO:0000256" key="1">
    <source>
        <dbReference type="PIRNR" id="PIRNR019634"/>
    </source>
</evidence>
<dbReference type="GO" id="GO:0003972">
    <property type="term" value="F:RNA ligase (ATP) activity"/>
    <property type="evidence" value="ECO:0007669"/>
    <property type="project" value="UniProtKB-UniRule"/>
</dbReference>
<dbReference type="Pfam" id="PF09511">
    <property type="entry name" value="RNA_lig_T4_1"/>
    <property type="match status" value="1"/>
</dbReference>
<dbReference type="InterPro" id="IPR015965">
    <property type="entry name" value="tRNA_lig_PDEase"/>
</dbReference>
<evidence type="ECO:0000259" key="4">
    <source>
        <dbReference type="Pfam" id="PF08302"/>
    </source>
</evidence>
<dbReference type="STRING" id="578458.D8QDY0"/>
<dbReference type="OMA" id="FQDWDYK"/>
<dbReference type="OrthoDB" id="276239at2759"/>
<dbReference type="GO" id="GO:0008081">
    <property type="term" value="F:phosphoric diester hydrolase activity"/>
    <property type="evidence" value="ECO:0007669"/>
    <property type="project" value="InterPro"/>
</dbReference>
<keyword evidence="8" id="KW-1185">Reference proteome</keyword>
<feature type="compositionally biased region" description="Basic and acidic residues" evidence="3">
    <location>
        <begin position="644"/>
        <end position="679"/>
    </location>
</feature>
<dbReference type="HOGENOM" id="CLU_010316_0_0_1"/>
<dbReference type="PANTHER" id="PTHR32004:SF1">
    <property type="entry name" value="TRNA LIGASE"/>
    <property type="match status" value="1"/>
</dbReference>
<evidence type="ECO:0000259" key="5">
    <source>
        <dbReference type="Pfam" id="PF08303"/>
    </source>
</evidence>
<dbReference type="InterPro" id="IPR012387">
    <property type="entry name" value="Trl1_fun"/>
</dbReference>
<dbReference type="GO" id="GO:0051730">
    <property type="term" value="F:GTP-dependent polyribonucleotide 5'-hydroxyl-kinase activity"/>
    <property type="evidence" value="ECO:0007669"/>
    <property type="project" value="InterPro"/>
</dbReference>
<name>D8QDY0_SCHCM</name>
<feature type="domain" description="tRNA ligase phosphodiesterase" evidence="4">
    <location>
        <begin position="618"/>
        <end position="855"/>
    </location>
</feature>
<gene>
    <name evidence="7" type="ORF">SCHCODRAFT_70020</name>
</gene>
<dbReference type="KEGG" id="scm:SCHCO_02671118"/>
<dbReference type="PANTHER" id="PTHR32004">
    <property type="entry name" value="TRNA LIGASE"/>
    <property type="match status" value="1"/>
</dbReference>
<feature type="domain" description="T4 RNA ligase 1-like N-terminal" evidence="6">
    <location>
        <begin position="63"/>
        <end position="316"/>
    </location>
</feature>
<keyword evidence="1" id="KW-0819">tRNA processing</keyword>
<evidence type="ECO:0000259" key="6">
    <source>
        <dbReference type="Pfam" id="PF09511"/>
    </source>
</evidence>
<organism evidence="8">
    <name type="scientific">Schizophyllum commune (strain H4-8 / FGSC 9210)</name>
    <name type="common">Split gill fungus</name>
    <dbReference type="NCBI Taxonomy" id="578458"/>
    <lineage>
        <taxon>Eukaryota</taxon>
        <taxon>Fungi</taxon>
        <taxon>Dikarya</taxon>
        <taxon>Basidiomycota</taxon>
        <taxon>Agaricomycotina</taxon>
        <taxon>Agaricomycetes</taxon>
        <taxon>Agaricomycetidae</taxon>
        <taxon>Agaricales</taxon>
        <taxon>Schizophyllaceae</taxon>
        <taxon>Schizophyllum</taxon>
    </lineage>
</organism>
<evidence type="ECO:0000256" key="3">
    <source>
        <dbReference type="SAM" id="MobiDB-lite"/>
    </source>
</evidence>